<sequence>MSLEFGTVRVLPLPPILQPWITIGVQDWELFSEGAGRPLRSTSAYWRRALIKQFPEDAESTQALIAWIVESAGLLALDGRVVLPTKDDMIDVAITIAQHEHKLGPQLLKTPESVLQGVQGQIRDQYRQRNPIMEQVDTMEGSLDYVKYWTTDQDEHDDRPDFAYDDSHPLTEELKAQVDISHLQLLAGWTNALQVLAGNRTPDELQAIPDSELDNIADIINEMRAVGVRTYNTEGWVNALRASGFPKLVAQLTAPGAFLTHQPHQIQQQRLLCIQNSLAVLLVRWTPARVVKTWIARDGPYRSPHPDATSHAKLTPAKLVKLLKRFDRLIPRGESPTSIFLFYDFWTFYDGFNGWLAPAIDRIPTDLELNPTERAQYSYNLNMSVEELEKFYSDFIGYITANLESLSLKQTRPHLYQILNRTVQSRQLRKVVRSKAFAGGKRTQRERPSNLLNYAGDVPPPDKGTWCTQCTDLEEAQQCVQHRVFPRRSYPWINSRGEVISSVLGCGVTKAPVADRMIPPEGNADAQMYHAEEDLDLTAIRSDPHIMARCGKMIVYIYESEERKAARDHASTFFAAFGVIPEDQLEELIRHGENIALTVPATRRGQMMQTYGFGEMRARGARLPMGGTKGDGYAAYRSTTALTEEGIDAQFDHAEIVTIYMELTRSIDPSLVRKLAEESKACERLGQIGVNLYTCRNYAAPQHQDRDACTSICSQEEWAGRREFDEWAFAQPEFGFYIATERNTLWSFDSRASDDLFLCRHLSASSDASPEEFALVYRYQLPRHHTTIYDLTEQVWGDIMGGSPCCDAASLSRVPALGLSIYLFW</sequence>
<name>A0A550CNZ9_9AGAR</name>
<organism evidence="1 2">
    <name type="scientific">Schizophyllum amplum</name>
    <dbReference type="NCBI Taxonomy" id="97359"/>
    <lineage>
        <taxon>Eukaryota</taxon>
        <taxon>Fungi</taxon>
        <taxon>Dikarya</taxon>
        <taxon>Basidiomycota</taxon>
        <taxon>Agaricomycotina</taxon>
        <taxon>Agaricomycetes</taxon>
        <taxon>Agaricomycetidae</taxon>
        <taxon>Agaricales</taxon>
        <taxon>Schizophyllaceae</taxon>
        <taxon>Schizophyllum</taxon>
    </lineage>
</organism>
<dbReference type="Proteomes" id="UP000320762">
    <property type="component" value="Unassembled WGS sequence"/>
</dbReference>
<evidence type="ECO:0000313" key="2">
    <source>
        <dbReference type="Proteomes" id="UP000320762"/>
    </source>
</evidence>
<reference evidence="1 2" key="1">
    <citation type="journal article" date="2019" name="New Phytol.">
        <title>Comparative genomics reveals unique wood-decay strategies and fruiting body development in the Schizophyllaceae.</title>
        <authorList>
            <person name="Almasi E."/>
            <person name="Sahu N."/>
            <person name="Krizsan K."/>
            <person name="Balint B."/>
            <person name="Kovacs G.M."/>
            <person name="Kiss B."/>
            <person name="Cseklye J."/>
            <person name="Drula E."/>
            <person name="Henrissat B."/>
            <person name="Nagy I."/>
            <person name="Chovatia M."/>
            <person name="Adam C."/>
            <person name="LaButti K."/>
            <person name="Lipzen A."/>
            <person name="Riley R."/>
            <person name="Grigoriev I.V."/>
            <person name="Nagy L.G."/>
        </authorList>
    </citation>
    <scope>NUCLEOTIDE SEQUENCE [LARGE SCALE GENOMIC DNA]</scope>
    <source>
        <strain evidence="1 2">NL-1724</strain>
    </source>
</reference>
<dbReference type="OrthoDB" id="3049390at2759"/>
<dbReference type="AlphaFoldDB" id="A0A550CNZ9"/>
<keyword evidence="2" id="KW-1185">Reference proteome</keyword>
<dbReference type="EMBL" id="VDMD01000003">
    <property type="protein sequence ID" value="TRM66469.1"/>
    <property type="molecule type" value="Genomic_DNA"/>
</dbReference>
<proteinExistence type="predicted"/>
<evidence type="ECO:0000313" key="1">
    <source>
        <dbReference type="EMBL" id="TRM66469.1"/>
    </source>
</evidence>
<comment type="caution">
    <text evidence="1">The sequence shown here is derived from an EMBL/GenBank/DDBJ whole genome shotgun (WGS) entry which is preliminary data.</text>
</comment>
<protein>
    <submittedName>
        <fullName evidence="1">Uncharacterized protein</fullName>
    </submittedName>
</protein>
<accession>A0A550CNZ9</accession>
<gene>
    <name evidence="1" type="ORF">BD626DRAFT_565585</name>
</gene>